<protein>
    <submittedName>
        <fullName evidence="2">D-arabinose-5-phosphate isomerase</fullName>
        <ecNumber evidence="2">5.3.1.13</ecNumber>
    </submittedName>
</protein>
<dbReference type="GO" id="GO:0097367">
    <property type="term" value="F:carbohydrate derivative binding"/>
    <property type="evidence" value="ECO:0007669"/>
    <property type="project" value="InterPro"/>
</dbReference>
<keyword evidence="2" id="KW-0413">Isomerase</keyword>
<organism evidence="2 3">
    <name type="scientific">Kosakonia phage 305</name>
    <dbReference type="NCBI Taxonomy" id="2863193"/>
    <lineage>
        <taxon>Viruses</taxon>
        <taxon>Duplodnaviria</taxon>
        <taxon>Heunggongvirae</taxon>
        <taxon>Uroviricota</taxon>
        <taxon>Caudoviricetes</taxon>
        <taxon>Pantevenvirales</taxon>
        <taxon>Straboviridae</taxon>
        <taxon>Tevenvirinae</taxon>
        <taxon>Kanagawavirus</taxon>
        <taxon>Kanagawavirus threeohfive</taxon>
    </lineage>
</organism>
<dbReference type="InterPro" id="IPR046348">
    <property type="entry name" value="SIS_dom_sf"/>
</dbReference>
<reference evidence="3" key="1">
    <citation type="journal article" date="2021" name="Viruses">
        <title>Novel Viruses That Lyse Plant and Human Strains of Kosakonia cowanii.</title>
        <authorList>
            <person name="Petrzik K."/>
            <person name="Brazdova S."/>
            <person name="Krawczyk K."/>
        </authorList>
    </citation>
    <scope>NUCLEOTIDE SEQUENCE [LARGE SCALE GENOMIC DNA]</scope>
</reference>
<dbReference type="EMBL" id="MZ348423">
    <property type="protein sequence ID" value="QYN80205.1"/>
    <property type="molecule type" value="Genomic_DNA"/>
</dbReference>
<dbReference type="SUPFAM" id="SSF53697">
    <property type="entry name" value="SIS domain"/>
    <property type="match status" value="1"/>
</dbReference>
<dbReference type="Gene3D" id="3.40.50.10490">
    <property type="entry name" value="Glucose-6-phosphate isomerase like protein, domain 1"/>
    <property type="match status" value="1"/>
</dbReference>
<name>A0AAE7WG10_9CAUD</name>
<dbReference type="PROSITE" id="PS51464">
    <property type="entry name" value="SIS"/>
    <property type="match status" value="1"/>
</dbReference>
<feature type="domain" description="SIS" evidence="1">
    <location>
        <begin position="43"/>
        <end position="192"/>
    </location>
</feature>
<proteinExistence type="predicted"/>
<dbReference type="Proteomes" id="UP000828441">
    <property type="component" value="Segment"/>
</dbReference>
<dbReference type="GeneID" id="77925583"/>
<dbReference type="Pfam" id="PF01380">
    <property type="entry name" value="SIS"/>
    <property type="match status" value="1"/>
</dbReference>
<dbReference type="PANTHER" id="PTHR38418:SF2">
    <property type="entry name" value="SUGAR ISOMERASE, KPSF_GUTQ (AFU_ORTHOLOGUE AFUA_6G08860)"/>
    <property type="match status" value="1"/>
</dbReference>
<dbReference type="GO" id="GO:0019146">
    <property type="term" value="F:arabinose-5-phosphate isomerase activity"/>
    <property type="evidence" value="ECO:0007669"/>
    <property type="project" value="UniProtKB-EC"/>
</dbReference>
<dbReference type="EC" id="5.3.1.13" evidence="2"/>
<evidence type="ECO:0000313" key="2">
    <source>
        <dbReference type="EMBL" id="QYN80205.1"/>
    </source>
</evidence>
<evidence type="ECO:0000259" key="1">
    <source>
        <dbReference type="PROSITE" id="PS51464"/>
    </source>
</evidence>
<dbReference type="InterPro" id="IPR001347">
    <property type="entry name" value="SIS_dom"/>
</dbReference>
<accession>A0AAE7WG10</accession>
<sequence length="212" mass="23103">MNHINPIDRAKNALELQSQALDILTSIVEKDYRNYLEILAVLGVPGLSDYEGRVIITGVGKNANIATKASETMASLGIPSMYLNTGHYSHGDAGFIGPNDVLVHISRSGKTEEMLGVVNHLRGIRPGVNQILLHCNPSLPDDILKMFDYNFCTGRAIEIDDNKLAPTMSTTLLLALIDTFAINLSAARRFTPDDFLRFHPGGALGAMLRGEK</sequence>
<keyword evidence="3" id="KW-1185">Reference proteome</keyword>
<evidence type="ECO:0000313" key="3">
    <source>
        <dbReference type="Proteomes" id="UP000828441"/>
    </source>
</evidence>
<dbReference type="GO" id="GO:1901135">
    <property type="term" value="P:carbohydrate derivative metabolic process"/>
    <property type="evidence" value="ECO:0007669"/>
    <property type="project" value="InterPro"/>
</dbReference>
<dbReference type="RefSeq" id="YP_010650011.1">
    <property type="nucleotide sequence ID" value="NC_070776.1"/>
</dbReference>
<dbReference type="PANTHER" id="PTHR38418">
    <property type="entry name" value="SUGAR ISOMERASE, KPSF/GUTQ (AFU_ORTHOLOGUE AFUA_6G08860)"/>
    <property type="match status" value="1"/>
</dbReference>
<dbReference type="KEGG" id="vg:77925583"/>